<proteinExistence type="predicted"/>
<accession>A0A6N1NJX9</accession>
<organism evidence="1">
    <name type="scientific">Tupanvirus soda lake</name>
    <dbReference type="NCBI Taxonomy" id="2126985"/>
    <lineage>
        <taxon>Viruses</taxon>
        <taxon>Varidnaviria</taxon>
        <taxon>Bamfordvirae</taxon>
        <taxon>Nucleocytoviricota</taxon>
        <taxon>Megaviricetes</taxon>
        <taxon>Imitervirales</taxon>
        <taxon>Mimiviridae</taxon>
        <taxon>Megamimivirinae</taxon>
        <taxon>Tupanvirus</taxon>
        <taxon>Tupanvirus salinum</taxon>
    </lineage>
</organism>
<dbReference type="KEGG" id="vg:80518088"/>
<dbReference type="GeneID" id="80518088"/>
<dbReference type="RefSeq" id="YP_010781324.1">
    <property type="nucleotide sequence ID" value="NC_075039.1"/>
</dbReference>
<reference evidence="1" key="2">
    <citation type="journal article" date="2018" name="Nat. Commun.">
        <title>Tailed giant Tupanvirus possesses the most complete translational apparatus of the known virosphere.</title>
        <authorList>
            <person name="Abrahao J."/>
            <person name="Silva L."/>
            <person name="Silva L.S."/>
            <person name="Khalil J.Y.B."/>
            <person name="Rodrigues R."/>
            <person name="Arantes T."/>
            <person name="Assis F."/>
            <person name="Boratto P."/>
            <person name="Andrade M."/>
            <person name="Kroon E.G."/>
            <person name="Ribeiro B."/>
            <person name="Bergier I."/>
            <person name="Seligmann H."/>
            <person name="Ghigo E."/>
            <person name="Colson P."/>
            <person name="Levasseur A."/>
            <person name="Kroemer G."/>
            <person name="Raoult D."/>
            <person name="La Scola B."/>
        </authorList>
    </citation>
    <scope>NUCLEOTIDE SEQUENCE [LARGE SCALE GENOMIC DNA]</scope>
    <source>
        <strain evidence="1">Soda lake</strain>
    </source>
</reference>
<dbReference type="EMBL" id="KY523104">
    <property type="protein sequence ID" value="QKU34680.1"/>
    <property type="molecule type" value="Genomic_DNA"/>
</dbReference>
<evidence type="ECO:0000313" key="1">
    <source>
        <dbReference type="EMBL" id="QKU34680.1"/>
    </source>
</evidence>
<name>A0A6N1NJX9_9VIRU</name>
<reference evidence="1" key="1">
    <citation type="submission" date="2017-01" db="EMBL/GenBank/DDBJ databases">
        <authorList>
            <person name="Assis F.L."/>
            <person name="Abrahao J.S."/>
            <person name="Silva L."/>
            <person name="Khalil J.B."/>
            <person name="Rodrigues R."/>
            <person name="Silva L.S."/>
            <person name="Arantes T."/>
            <person name="Boratto P."/>
            <person name="Andrade M."/>
            <person name="Kroon E.G."/>
            <person name="Ribeiro B."/>
            <person name="Bergier I."/>
            <person name="Seligmann H."/>
            <person name="Ghigo E."/>
            <person name="Colson P."/>
            <person name="Levasseur A."/>
            <person name="Raoult D."/>
            <person name="Scola B.L."/>
        </authorList>
    </citation>
    <scope>NUCLEOTIDE SEQUENCE</scope>
    <source>
        <strain evidence="1">Soda lake</strain>
    </source>
</reference>
<protein>
    <submittedName>
        <fullName evidence="1">Putative orfan</fullName>
    </submittedName>
</protein>
<sequence>MTFAYQTIIIIKGMISIEENKNLLETIRAKMEALPSKVSVYTKYDILSYLSYPQQNTVTAISFTKHSNIRINGEINFNFVIMNCSCMYRYNKSTKGEEGIIKLDRVKYLGIKIYDLFKILLLKNKMILDKFENDKQNIANKILKVDTDETINPVIGYCGNQGSLFLIENRTYLNHNINNFANNVVLFTESCDLYTLFYPNNQANSNYNYEKGYKYLNQLLEHISKPLLQSIINAFYFNNPNINEISTEIVFVEPRSLISIMEEYHSNQRVYHILKKLIKKNECPVMVFSDIDEFMGKSSDIIPIEYFDKIYFIKWDIRETNRIGYGSTYWMEICPIKNITTIIEKKITEKKKGKNYFKYCYRDKYYIDDARKENKKYTRLHIRDELKNFRYDDF</sequence>